<dbReference type="PROSITE" id="PS01129">
    <property type="entry name" value="PSI_RLU"/>
    <property type="match status" value="1"/>
</dbReference>
<evidence type="ECO:0000313" key="3">
    <source>
        <dbReference type="EMBL" id="MBB6055837.1"/>
    </source>
</evidence>
<dbReference type="EC" id="5.4.99.29" evidence="3"/>
<name>A0A841GE28_9GAMM</name>
<feature type="region of interest" description="Disordered" evidence="1">
    <location>
        <begin position="1"/>
        <end position="24"/>
    </location>
</feature>
<dbReference type="Pfam" id="PF00849">
    <property type="entry name" value="PseudoU_synth_2"/>
    <property type="match status" value="1"/>
</dbReference>
<dbReference type="GO" id="GO:0003723">
    <property type="term" value="F:RNA binding"/>
    <property type="evidence" value="ECO:0007669"/>
    <property type="project" value="InterPro"/>
</dbReference>
<dbReference type="InterPro" id="IPR006145">
    <property type="entry name" value="PsdUridine_synth_RsuA/RluA"/>
</dbReference>
<accession>A0A841GE28</accession>
<dbReference type="GO" id="GO:0000455">
    <property type="term" value="P:enzyme-directed rRNA pseudouridine synthesis"/>
    <property type="evidence" value="ECO:0007669"/>
    <property type="project" value="TreeGrafter"/>
</dbReference>
<dbReference type="RefSeq" id="WP_188026579.1">
    <property type="nucleotide sequence ID" value="NZ_JACHGR010000005.1"/>
</dbReference>
<dbReference type="Gene3D" id="3.30.2350.10">
    <property type="entry name" value="Pseudouridine synthase"/>
    <property type="match status" value="1"/>
</dbReference>
<gene>
    <name evidence="3" type="ORF">HNR75_001755</name>
</gene>
<reference evidence="3 4" key="1">
    <citation type="submission" date="2020-08" db="EMBL/GenBank/DDBJ databases">
        <title>Genomic Encyclopedia of Type Strains, Phase IV (KMG-IV): sequencing the most valuable type-strain genomes for metagenomic binning, comparative biology and taxonomic classification.</title>
        <authorList>
            <person name="Goeker M."/>
        </authorList>
    </citation>
    <scope>NUCLEOTIDE SEQUENCE [LARGE SCALE GENOMIC DNA]</scope>
    <source>
        <strain evidence="3 4">DSM 22975</strain>
    </source>
</reference>
<dbReference type="GO" id="GO:0160142">
    <property type="term" value="F:23S rRNA pseudouridine(746) synthase activity"/>
    <property type="evidence" value="ECO:0007669"/>
    <property type="project" value="UniProtKB-EC"/>
</dbReference>
<dbReference type="AlphaFoldDB" id="A0A841GE28"/>
<dbReference type="EC" id="5.4.99.28" evidence="3"/>
<dbReference type="EMBL" id="JACHGR010000005">
    <property type="protein sequence ID" value="MBB6055837.1"/>
    <property type="molecule type" value="Genomic_DNA"/>
</dbReference>
<protein>
    <submittedName>
        <fullName evidence="3">tRNA pseudouridine32 synthase/23S rRNA pseudouridine746 synthase</fullName>
        <ecNumber evidence="3">5.4.99.28</ecNumber>
        <ecNumber evidence="3">5.4.99.29</ecNumber>
    </submittedName>
</protein>
<feature type="domain" description="Pseudouridine synthase RsuA/RluA-like" evidence="2">
    <location>
        <begin position="115"/>
        <end position="262"/>
    </location>
</feature>
<evidence type="ECO:0000259" key="2">
    <source>
        <dbReference type="Pfam" id="PF00849"/>
    </source>
</evidence>
<comment type="caution">
    <text evidence="3">The sequence shown here is derived from an EMBL/GenBank/DDBJ whole genome shotgun (WGS) entry which is preliminary data.</text>
</comment>
<dbReference type="Proteomes" id="UP000585721">
    <property type="component" value="Unassembled WGS sequence"/>
</dbReference>
<keyword evidence="4" id="KW-1185">Reference proteome</keyword>
<dbReference type="GO" id="GO:0160151">
    <property type="term" value="F:tRNA pseudouridine(32) synthase activity"/>
    <property type="evidence" value="ECO:0007669"/>
    <property type="project" value="UniProtKB-EC"/>
</dbReference>
<dbReference type="SUPFAM" id="SSF55120">
    <property type="entry name" value="Pseudouridine synthase"/>
    <property type="match status" value="1"/>
</dbReference>
<evidence type="ECO:0000313" key="4">
    <source>
        <dbReference type="Proteomes" id="UP000585721"/>
    </source>
</evidence>
<dbReference type="PANTHER" id="PTHR21600">
    <property type="entry name" value="MITOCHONDRIAL RNA PSEUDOURIDINE SYNTHASE"/>
    <property type="match status" value="1"/>
</dbReference>
<organism evidence="3 4">
    <name type="scientific">Tolumonas osonensis</name>
    <dbReference type="NCBI Taxonomy" id="675874"/>
    <lineage>
        <taxon>Bacteria</taxon>
        <taxon>Pseudomonadati</taxon>
        <taxon>Pseudomonadota</taxon>
        <taxon>Gammaproteobacteria</taxon>
        <taxon>Aeromonadales</taxon>
        <taxon>Aeromonadaceae</taxon>
        <taxon>Tolumonas</taxon>
    </lineage>
</organism>
<dbReference type="InterPro" id="IPR006224">
    <property type="entry name" value="PsdUridine_synth_RluA-like_CS"/>
</dbReference>
<keyword evidence="3" id="KW-0413">Isomerase</keyword>
<dbReference type="InterPro" id="IPR050188">
    <property type="entry name" value="RluA_PseudoU_synthase"/>
</dbReference>
<dbReference type="InterPro" id="IPR020103">
    <property type="entry name" value="PsdUridine_synth_cat_dom_sf"/>
</dbReference>
<evidence type="ECO:0000256" key="1">
    <source>
        <dbReference type="SAM" id="MobiDB-lite"/>
    </source>
</evidence>
<sequence>MQIRSHNNSVQKELNSHKPESLNLQSAPPHLKPCTFVLPHGHWPTVLDCLCDSFPAIHRQHWLSRFERELVLDNHRQPIRHDRPHQTGLRIYYFREIANEKEIPFYESILYMDEHLLVADKPHFLPVTPSGDYVSQTLLSRLIARFQNPELQPLHRIDRHTAGLVLFSVQKKTRGLYQALFRDQKIDKCYEAIAPALPQLSFPHTRATRIVRGDPFFLSQEVDGEVNAQTIIDVIEQRGDLCRYALQPVSGKKHQLRLHMAALGAPICNDALYPVVNDAIADDYEKPLQLLASDVTFVDPLSGTPRYFKSELRLDW</sequence>
<proteinExistence type="predicted"/>
<feature type="compositionally biased region" description="Polar residues" evidence="1">
    <location>
        <begin position="1"/>
        <end position="13"/>
    </location>
</feature>
<dbReference type="PANTHER" id="PTHR21600:SF84">
    <property type="entry name" value="PSEUDOURIDINE SYNTHASE RSUA_RLUA-LIKE DOMAIN-CONTAINING PROTEIN"/>
    <property type="match status" value="1"/>
</dbReference>